<protein>
    <submittedName>
        <fullName evidence="6">Cadherin domain-containing protein</fullName>
    </submittedName>
</protein>
<dbReference type="InterPro" id="IPR002126">
    <property type="entry name" value="Cadherin-like_dom"/>
</dbReference>
<accession>A0A183VHN0</accession>
<keyword evidence="5" id="KW-1185">Reference proteome</keyword>
<keyword evidence="1" id="KW-0106">Calcium</keyword>
<evidence type="ECO:0000256" key="1">
    <source>
        <dbReference type="PROSITE-ProRule" id="PRU00043"/>
    </source>
</evidence>
<dbReference type="GO" id="GO:0005509">
    <property type="term" value="F:calcium ion binding"/>
    <property type="evidence" value="ECO:0007669"/>
    <property type="project" value="UniProtKB-UniRule"/>
</dbReference>
<dbReference type="Proteomes" id="UP000050794">
    <property type="component" value="Unassembled WGS sequence"/>
</dbReference>
<dbReference type="PROSITE" id="PS50268">
    <property type="entry name" value="CADHERIN_2"/>
    <property type="match status" value="1"/>
</dbReference>
<proteinExistence type="predicted"/>
<dbReference type="Gene3D" id="2.60.40.60">
    <property type="entry name" value="Cadherins"/>
    <property type="match status" value="1"/>
</dbReference>
<dbReference type="WBParaSite" id="TCNE_0002025401-mRNA-1">
    <property type="protein sequence ID" value="TCNE_0002025401-mRNA-1"/>
    <property type="gene ID" value="TCNE_0002025401"/>
</dbReference>
<reference evidence="6" key="1">
    <citation type="submission" date="2016-06" db="UniProtKB">
        <authorList>
            <consortium name="WormBaseParasite"/>
        </authorList>
    </citation>
    <scope>IDENTIFICATION</scope>
</reference>
<dbReference type="InterPro" id="IPR015919">
    <property type="entry name" value="Cadherin-like_sf"/>
</dbReference>
<evidence type="ECO:0000259" key="3">
    <source>
        <dbReference type="PROSITE" id="PS50268"/>
    </source>
</evidence>
<organism evidence="5 6">
    <name type="scientific">Toxocara canis</name>
    <name type="common">Canine roundworm</name>
    <dbReference type="NCBI Taxonomy" id="6265"/>
    <lineage>
        <taxon>Eukaryota</taxon>
        <taxon>Metazoa</taxon>
        <taxon>Ecdysozoa</taxon>
        <taxon>Nematoda</taxon>
        <taxon>Chromadorea</taxon>
        <taxon>Rhabditida</taxon>
        <taxon>Spirurina</taxon>
        <taxon>Ascaridomorpha</taxon>
        <taxon>Ascaridoidea</taxon>
        <taxon>Toxocaridae</taxon>
        <taxon>Toxocara</taxon>
    </lineage>
</organism>
<evidence type="ECO:0000313" key="4">
    <source>
        <dbReference type="EMBL" id="VDM51571.1"/>
    </source>
</evidence>
<keyword evidence="2" id="KW-1133">Transmembrane helix</keyword>
<dbReference type="AlphaFoldDB" id="A0A183VHN0"/>
<dbReference type="GO" id="GO:0016020">
    <property type="term" value="C:membrane"/>
    <property type="evidence" value="ECO:0007669"/>
    <property type="project" value="InterPro"/>
</dbReference>
<evidence type="ECO:0000313" key="5">
    <source>
        <dbReference type="Proteomes" id="UP000050794"/>
    </source>
</evidence>
<dbReference type="GO" id="GO:0007156">
    <property type="term" value="P:homophilic cell adhesion via plasma membrane adhesion molecules"/>
    <property type="evidence" value="ECO:0007669"/>
    <property type="project" value="InterPro"/>
</dbReference>
<dbReference type="EMBL" id="UYWY01028929">
    <property type="protein sequence ID" value="VDM51571.1"/>
    <property type="molecule type" value="Genomic_DNA"/>
</dbReference>
<keyword evidence="2" id="KW-0472">Membrane</keyword>
<keyword evidence="2" id="KW-0812">Transmembrane</keyword>
<evidence type="ECO:0000313" key="6">
    <source>
        <dbReference type="WBParaSite" id="TCNE_0002025401-mRNA-1"/>
    </source>
</evidence>
<dbReference type="SUPFAM" id="SSF49313">
    <property type="entry name" value="Cadherin-like"/>
    <property type="match status" value="1"/>
</dbReference>
<feature type="transmembrane region" description="Helical" evidence="2">
    <location>
        <begin position="75"/>
        <end position="94"/>
    </location>
</feature>
<evidence type="ECO:0000256" key="2">
    <source>
        <dbReference type="SAM" id="Phobius"/>
    </source>
</evidence>
<sequence length="107" mass="12051">MDQDSGWLMVAEVLDRETEDEHVIVVIASDEGRLSSRRNLTVIVTDANDSPALFDRNNYLVVVDFDKLSIGQQHLHMIVAVSLVFLLVFNDSALSPRNFLDGIKTDY</sequence>
<reference evidence="4 5" key="2">
    <citation type="submission" date="2018-11" db="EMBL/GenBank/DDBJ databases">
        <authorList>
            <consortium name="Pathogen Informatics"/>
        </authorList>
    </citation>
    <scope>NUCLEOTIDE SEQUENCE [LARGE SCALE GENOMIC DNA]</scope>
</reference>
<gene>
    <name evidence="4" type="ORF">TCNE_LOCUS20250</name>
</gene>
<name>A0A183VHN0_TOXCA</name>
<feature type="domain" description="Cadherin" evidence="3">
    <location>
        <begin position="1"/>
        <end position="54"/>
    </location>
</feature>
<dbReference type="CDD" id="cd11304">
    <property type="entry name" value="Cadherin_repeat"/>
    <property type="match status" value="1"/>
</dbReference>